<keyword evidence="2" id="KW-0812">Transmembrane</keyword>
<protein>
    <submittedName>
        <fullName evidence="3">Uncharacterized protein</fullName>
    </submittedName>
</protein>
<dbReference type="Proteomes" id="UP001385951">
    <property type="component" value="Unassembled WGS sequence"/>
</dbReference>
<dbReference type="EMBL" id="JASBNA010000018">
    <property type="protein sequence ID" value="KAK7686041.1"/>
    <property type="molecule type" value="Genomic_DNA"/>
</dbReference>
<reference evidence="3 4" key="1">
    <citation type="submission" date="2022-09" db="EMBL/GenBank/DDBJ databases">
        <authorList>
            <person name="Palmer J.M."/>
        </authorList>
    </citation>
    <scope>NUCLEOTIDE SEQUENCE [LARGE SCALE GENOMIC DNA]</scope>
    <source>
        <strain evidence="3 4">DSM 7382</strain>
    </source>
</reference>
<organism evidence="3 4">
    <name type="scientific">Cerrena zonata</name>
    <dbReference type="NCBI Taxonomy" id="2478898"/>
    <lineage>
        <taxon>Eukaryota</taxon>
        <taxon>Fungi</taxon>
        <taxon>Dikarya</taxon>
        <taxon>Basidiomycota</taxon>
        <taxon>Agaricomycotina</taxon>
        <taxon>Agaricomycetes</taxon>
        <taxon>Polyporales</taxon>
        <taxon>Cerrenaceae</taxon>
        <taxon>Cerrena</taxon>
    </lineage>
</organism>
<keyword evidence="2" id="KW-0472">Membrane</keyword>
<proteinExistence type="predicted"/>
<accession>A0AAW0G8W7</accession>
<comment type="caution">
    <text evidence="3">The sequence shown here is derived from an EMBL/GenBank/DDBJ whole genome shotgun (WGS) entry which is preliminary data.</text>
</comment>
<evidence type="ECO:0000256" key="2">
    <source>
        <dbReference type="SAM" id="Phobius"/>
    </source>
</evidence>
<evidence type="ECO:0000256" key="1">
    <source>
        <dbReference type="SAM" id="MobiDB-lite"/>
    </source>
</evidence>
<gene>
    <name evidence="3" type="ORF">QCA50_010853</name>
</gene>
<evidence type="ECO:0000313" key="3">
    <source>
        <dbReference type="EMBL" id="KAK7686041.1"/>
    </source>
</evidence>
<feature type="region of interest" description="Disordered" evidence="1">
    <location>
        <begin position="1"/>
        <end position="27"/>
    </location>
</feature>
<dbReference type="AlphaFoldDB" id="A0AAW0G8W7"/>
<keyword evidence="2" id="KW-1133">Transmembrane helix</keyword>
<evidence type="ECO:0000313" key="4">
    <source>
        <dbReference type="Proteomes" id="UP001385951"/>
    </source>
</evidence>
<keyword evidence="4" id="KW-1185">Reference proteome</keyword>
<sequence>MCVNILSLGPQPLKPASNGRRRVSDPDRVRGKRASFWYGVGVGISLVSTILRHFFMTEELHSPYQGSKS</sequence>
<name>A0AAW0G8W7_9APHY</name>
<feature type="transmembrane region" description="Helical" evidence="2">
    <location>
        <begin position="36"/>
        <end position="55"/>
    </location>
</feature>